<dbReference type="Pfam" id="PF03357">
    <property type="entry name" value="Snf7"/>
    <property type="match status" value="1"/>
</dbReference>
<dbReference type="eggNOG" id="KOG3232">
    <property type="taxonomic scope" value="Eukaryota"/>
</dbReference>
<gene>
    <name evidence="4" type="primary">100637477</name>
</gene>
<feature type="coiled-coil region" evidence="2">
    <location>
        <begin position="15"/>
        <end position="49"/>
    </location>
</feature>
<evidence type="ECO:0000313" key="5">
    <source>
        <dbReference type="Proteomes" id="UP000007879"/>
    </source>
</evidence>
<name>A0A1X7TY77_AMPQE</name>
<evidence type="ECO:0000256" key="1">
    <source>
        <dbReference type="ARBA" id="ARBA00006190"/>
    </source>
</evidence>
<evidence type="ECO:0000256" key="2">
    <source>
        <dbReference type="SAM" id="Coils"/>
    </source>
</evidence>
<organism evidence="4">
    <name type="scientific">Amphimedon queenslandica</name>
    <name type="common">Sponge</name>
    <dbReference type="NCBI Taxonomy" id="400682"/>
    <lineage>
        <taxon>Eukaryota</taxon>
        <taxon>Metazoa</taxon>
        <taxon>Porifera</taxon>
        <taxon>Demospongiae</taxon>
        <taxon>Heteroscleromorpha</taxon>
        <taxon>Haplosclerida</taxon>
        <taxon>Niphatidae</taxon>
        <taxon>Amphimedon</taxon>
    </lineage>
</organism>
<dbReference type="STRING" id="400682.A0A1X7TY77"/>
<dbReference type="OrthoDB" id="10266568at2759"/>
<proteinExistence type="inferred from homology"/>
<keyword evidence="5" id="KW-1185">Reference proteome</keyword>
<dbReference type="PANTHER" id="PTHR10476">
    <property type="entry name" value="CHARGED MULTIVESICULAR BODY PROTEIN"/>
    <property type="match status" value="1"/>
</dbReference>
<evidence type="ECO:0000313" key="4">
    <source>
        <dbReference type="EnsemblMetazoa" id="Aqu2.1.20065_001"/>
    </source>
</evidence>
<reference evidence="5" key="1">
    <citation type="journal article" date="2010" name="Nature">
        <title>The Amphimedon queenslandica genome and the evolution of animal complexity.</title>
        <authorList>
            <person name="Srivastava M."/>
            <person name="Simakov O."/>
            <person name="Chapman J."/>
            <person name="Fahey B."/>
            <person name="Gauthier M.E."/>
            <person name="Mitros T."/>
            <person name="Richards G.S."/>
            <person name="Conaco C."/>
            <person name="Dacre M."/>
            <person name="Hellsten U."/>
            <person name="Larroux C."/>
            <person name="Putnam N.H."/>
            <person name="Stanke M."/>
            <person name="Adamska M."/>
            <person name="Darling A."/>
            <person name="Degnan S.M."/>
            <person name="Oakley T.H."/>
            <person name="Plachetzki D.C."/>
            <person name="Zhai Y."/>
            <person name="Adamski M."/>
            <person name="Calcino A."/>
            <person name="Cummins S.F."/>
            <person name="Goodstein D.M."/>
            <person name="Harris C."/>
            <person name="Jackson D.J."/>
            <person name="Leys S.P."/>
            <person name="Shu S."/>
            <person name="Woodcroft B.J."/>
            <person name="Vervoort M."/>
            <person name="Kosik K.S."/>
            <person name="Manning G."/>
            <person name="Degnan B.M."/>
            <person name="Rokhsar D.S."/>
        </authorList>
    </citation>
    <scope>NUCLEOTIDE SEQUENCE [LARGE SCALE GENOMIC DNA]</scope>
</reference>
<comment type="similarity">
    <text evidence="1">Belongs to the SNF7 family.</text>
</comment>
<protein>
    <submittedName>
        <fullName evidence="4">Uncharacterized protein</fullName>
    </submittedName>
</protein>
<accession>A0A1X7TY77</accession>
<feature type="region of interest" description="Disordered" evidence="3">
    <location>
        <begin position="176"/>
        <end position="207"/>
    </location>
</feature>
<sequence length="207" mass="23170">MASFFKKQPDLHETLFQLKMTNKQMERLAKKAEKEEKIQKSKITKALQQGNKEGARIYAENAIRKKNEGLNYLRMAARIDAVSNRVQSAMMMKDLSKQMGSVVKGLDSVLATMDLEKISSTMDKFESLFSDLDTHTEVMDSTMASAMTLSTPEDQVEGLMKQVAEENGLEVLDKLATATPGTDTVSTLTNEEEDKLSRRLAQLRDPA</sequence>
<dbReference type="Gene3D" id="6.10.140.1230">
    <property type="match status" value="1"/>
</dbReference>
<feature type="compositionally biased region" description="Polar residues" evidence="3">
    <location>
        <begin position="179"/>
        <end position="189"/>
    </location>
</feature>
<evidence type="ECO:0000256" key="3">
    <source>
        <dbReference type="SAM" id="MobiDB-lite"/>
    </source>
</evidence>
<reference evidence="4" key="2">
    <citation type="submission" date="2017-05" db="UniProtKB">
        <authorList>
            <consortium name="EnsemblMetazoa"/>
        </authorList>
    </citation>
    <scope>IDENTIFICATION</scope>
</reference>
<dbReference type="EnsemblMetazoa" id="XM_003389511.3">
    <property type="protein sequence ID" value="XP_003389559.2"/>
    <property type="gene ID" value="LOC100637477"/>
</dbReference>
<dbReference type="InterPro" id="IPR005024">
    <property type="entry name" value="Snf7_fam"/>
</dbReference>
<dbReference type="Proteomes" id="UP000007879">
    <property type="component" value="Unassembled WGS sequence"/>
</dbReference>
<dbReference type="GO" id="GO:0007034">
    <property type="term" value="P:vacuolar transport"/>
    <property type="evidence" value="ECO:0007669"/>
    <property type="project" value="InterPro"/>
</dbReference>
<dbReference type="AlphaFoldDB" id="A0A1X7TY77"/>
<dbReference type="EnsemblMetazoa" id="Aqu2.1.20065_001">
    <property type="protein sequence ID" value="Aqu2.1.20065_001"/>
    <property type="gene ID" value="Aqu2.1.20065"/>
</dbReference>
<keyword evidence="2" id="KW-0175">Coiled coil</keyword>
<dbReference type="KEGG" id="aqu:100637477"/>
<dbReference type="InParanoid" id="A0A1X7TY77"/>